<sequence>MMNRPLEARKASPLLVSLSAVFLGVVAGALLILLIGKNPVTGFDKILFGALSNVRRIGNTLGMSTQLILIGLSVAFAFKTGLFNIGASGQMLMGGITGSILAYYLPLSMPRPLYLAVIIAASALVGALWGFISGFLKAKFNVHEVVSTIMLNWTAYWLVYDWIQRFIVDPTIVVKSKPIETAHTLRADWITDLTKFSTLNYGFLIAIIACVVIWFILTKTTLGFRLKAVGSNRFCAEYAGIKVNRAIMISMAVAGALAGLAGLTYYCGYSNIMEMGKMPNEGFDGIAVALLGNCSPLGVFFAAIFFGILKMGRGSLAATGIPTEIADTIIATIIYFTATNVILANFWNMLFKKSYEKKEDAIALALEKQGKKDIDISTLDKDKRNNLIKEGKKLLKAEKDKKKKEAK</sequence>
<evidence type="ECO:0000256" key="2">
    <source>
        <dbReference type="ARBA" id="ARBA00022475"/>
    </source>
</evidence>
<evidence type="ECO:0000256" key="1">
    <source>
        <dbReference type="ARBA" id="ARBA00004651"/>
    </source>
</evidence>
<proteinExistence type="predicted"/>
<evidence type="ECO:0000256" key="3">
    <source>
        <dbReference type="ARBA" id="ARBA00022692"/>
    </source>
</evidence>
<feature type="transmembrane region" description="Helical" evidence="6">
    <location>
        <begin position="12"/>
        <end position="36"/>
    </location>
</feature>
<dbReference type="InterPro" id="IPR001851">
    <property type="entry name" value="ABC_transp_permease"/>
</dbReference>
<dbReference type="Pfam" id="PF02653">
    <property type="entry name" value="BPD_transp_2"/>
    <property type="match status" value="1"/>
</dbReference>
<feature type="transmembrane region" description="Helical" evidence="6">
    <location>
        <begin position="286"/>
        <end position="309"/>
    </location>
</feature>
<comment type="caution">
    <text evidence="7">The sequence shown here is derived from an EMBL/GenBank/DDBJ whole genome shotgun (WGS) entry which is preliminary data.</text>
</comment>
<dbReference type="CDD" id="cd06580">
    <property type="entry name" value="TM_PBP1_transp_TpRbsC_like"/>
    <property type="match status" value="1"/>
</dbReference>
<protein>
    <submittedName>
        <fullName evidence="7">ABC transporter permease</fullName>
    </submittedName>
</protein>
<organism evidence="7 8">
    <name type="scientific">Candidatus Ornithospirochaeta avicola</name>
    <dbReference type="NCBI Taxonomy" id="2840896"/>
    <lineage>
        <taxon>Bacteria</taxon>
        <taxon>Pseudomonadati</taxon>
        <taxon>Spirochaetota</taxon>
        <taxon>Spirochaetia</taxon>
        <taxon>Spirochaetales</taxon>
        <taxon>Spirochaetaceae</taxon>
        <taxon>Spirochaetaceae incertae sedis</taxon>
        <taxon>Candidatus Ornithospirochaeta</taxon>
    </lineage>
</organism>
<evidence type="ECO:0000256" key="5">
    <source>
        <dbReference type="ARBA" id="ARBA00023136"/>
    </source>
</evidence>
<keyword evidence="3 6" id="KW-0812">Transmembrane</keyword>
<dbReference type="GO" id="GO:0022857">
    <property type="term" value="F:transmembrane transporter activity"/>
    <property type="evidence" value="ECO:0007669"/>
    <property type="project" value="InterPro"/>
</dbReference>
<feature type="transmembrane region" description="Helical" evidence="6">
    <location>
        <begin position="56"/>
        <end position="78"/>
    </location>
</feature>
<dbReference type="EMBL" id="DXHU01000015">
    <property type="protein sequence ID" value="HIV98865.1"/>
    <property type="molecule type" value="Genomic_DNA"/>
</dbReference>
<name>A0A9D1TNX7_9SPIO</name>
<evidence type="ECO:0000313" key="7">
    <source>
        <dbReference type="EMBL" id="HIV98865.1"/>
    </source>
</evidence>
<feature type="transmembrane region" description="Helical" evidence="6">
    <location>
        <begin position="90"/>
        <end position="107"/>
    </location>
</feature>
<keyword evidence="4 6" id="KW-1133">Transmembrane helix</keyword>
<feature type="transmembrane region" description="Helical" evidence="6">
    <location>
        <begin position="199"/>
        <end position="217"/>
    </location>
</feature>
<dbReference type="GO" id="GO:0005886">
    <property type="term" value="C:plasma membrane"/>
    <property type="evidence" value="ECO:0007669"/>
    <property type="project" value="UniProtKB-SubCell"/>
</dbReference>
<dbReference type="PANTHER" id="PTHR47089">
    <property type="entry name" value="ABC TRANSPORTER, PERMEASE PROTEIN"/>
    <property type="match status" value="1"/>
</dbReference>
<dbReference type="AlphaFoldDB" id="A0A9D1TNX7"/>
<evidence type="ECO:0000256" key="6">
    <source>
        <dbReference type="SAM" id="Phobius"/>
    </source>
</evidence>
<dbReference type="PANTHER" id="PTHR47089:SF1">
    <property type="entry name" value="GUANOSINE ABC TRANSPORTER PERMEASE PROTEIN NUPP"/>
    <property type="match status" value="1"/>
</dbReference>
<evidence type="ECO:0000313" key="8">
    <source>
        <dbReference type="Proteomes" id="UP000823936"/>
    </source>
</evidence>
<gene>
    <name evidence="7" type="ORF">IAB12_03670</name>
</gene>
<feature type="transmembrane region" description="Helical" evidence="6">
    <location>
        <begin position="329"/>
        <end position="348"/>
    </location>
</feature>
<dbReference type="Proteomes" id="UP000823936">
    <property type="component" value="Unassembled WGS sequence"/>
</dbReference>
<comment type="subcellular location">
    <subcellularLocation>
        <location evidence="1">Cell membrane</location>
        <topology evidence="1">Multi-pass membrane protein</topology>
    </subcellularLocation>
</comment>
<feature type="transmembrane region" description="Helical" evidence="6">
    <location>
        <begin position="113"/>
        <end position="132"/>
    </location>
</feature>
<accession>A0A9D1TNX7</accession>
<feature type="transmembrane region" description="Helical" evidence="6">
    <location>
        <begin position="246"/>
        <end position="266"/>
    </location>
</feature>
<evidence type="ECO:0000256" key="4">
    <source>
        <dbReference type="ARBA" id="ARBA00022989"/>
    </source>
</evidence>
<reference evidence="7" key="1">
    <citation type="journal article" date="2021" name="PeerJ">
        <title>Extensive microbial diversity within the chicken gut microbiome revealed by metagenomics and culture.</title>
        <authorList>
            <person name="Gilroy R."/>
            <person name="Ravi A."/>
            <person name="Getino M."/>
            <person name="Pursley I."/>
            <person name="Horton D.L."/>
            <person name="Alikhan N.F."/>
            <person name="Baker D."/>
            <person name="Gharbi K."/>
            <person name="Hall N."/>
            <person name="Watson M."/>
            <person name="Adriaenssens E.M."/>
            <person name="Foster-Nyarko E."/>
            <person name="Jarju S."/>
            <person name="Secka A."/>
            <person name="Antonio M."/>
            <person name="Oren A."/>
            <person name="Chaudhuri R.R."/>
            <person name="La Ragione R."/>
            <person name="Hildebrand F."/>
            <person name="Pallen M.J."/>
        </authorList>
    </citation>
    <scope>NUCLEOTIDE SEQUENCE</scope>
    <source>
        <strain evidence="7">Gambia11-129</strain>
    </source>
</reference>
<keyword evidence="5 6" id="KW-0472">Membrane</keyword>
<reference evidence="7" key="2">
    <citation type="submission" date="2021-04" db="EMBL/GenBank/DDBJ databases">
        <authorList>
            <person name="Gilroy R."/>
        </authorList>
    </citation>
    <scope>NUCLEOTIDE SEQUENCE</scope>
    <source>
        <strain evidence="7">Gambia11-129</strain>
    </source>
</reference>
<keyword evidence="2" id="KW-1003">Cell membrane</keyword>